<feature type="domain" description="Glyoxalase-related protein" evidence="1">
    <location>
        <begin position="36"/>
        <end position="83"/>
    </location>
</feature>
<name>A0A2S4RR89_CITAM</name>
<comment type="caution">
    <text evidence="2">The sequence shown here is derived from an EMBL/GenBank/DDBJ whole genome shotgun (WGS) entry which is preliminary data.</text>
</comment>
<sequence>MSKELLMERISRFDLQDQGVEILLALDGFIVNEPLNVRQLKMHAKLMKNTLSTKGIVVKTTQSQELVALFHGFKDWRNAVDQLGSSES</sequence>
<dbReference type="OrthoDB" id="6627294at2"/>
<dbReference type="RefSeq" id="WP_103780255.1">
    <property type="nucleotide sequence ID" value="NZ_PQLX01000013.1"/>
</dbReference>
<dbReference type="EMBL" id="PQLX01000013">
    <property type="protein sequence ID" value="POU61168.1"/>
    <property type="molecule type" value="Genomic_DNA"/>
</dbReference>
<dbReference type="Proteomes" id="UP000237003">
    <property type="component" value="Unassembled WGS sequence"/>
</dbReference>
<evidence type="ECO:0000313" key="2">
    <source>
        <dbReference type="EMBL" id="POU61168.1"/>
    </source>
</evidence>
<dbReference type="Pfam" id="PF20066">
    <property type="entry name" value="Glyoxalase_8"/>
    <property type="match status" value="1"/>
</dbReference>
<proteinExistence type="predicted"/>
<organism evidence="2 3">
    <name type="scientific">Citrobacter amalonaticus</name>
    <dbReference type="NCBI Taxonomy" id="35703"/>
    <lineage>
        <taxon>Bacteria</taxon>
        <taxon>Pseudomonadati</taxon>
        <taxon>Pseudomonadota</taxon>
        <taxon>Gammaproteobacteria</taxon>
        <taxon>Enterobacterales</taxon>
        <taxon>Enterobacteriaceae</taxon>
        <taxon>Citrobacter</taxon>
    </lineage>
</organism>
<evidence type="ECO:0000313" key="3">
    <source>
        <dbReference type="Proteomes" id="UP000237003"/>
    </source>
</evidence>
<accession>A0A2S4RR89</accession>
<reference evidence="2 3" key="1">
    <citation type="submission" date="2018-01" db="EMBL/GenBank/DDBJ databases">
        <title>Complete genome sequences of 14 Citrobacter spp. isolated from plant in Canada.</title>
        <authorList>
            <person name="Bhandare S.G."/>
            <person name="Colavecchio A."/>
            <person name="Jeukens J."/>
            <person name="Emond-Rheault J.-G."/>
            <person name="Freschi L."/>
            <person name="Hamel J."/>
            <person name="Kukavica-Ibrulj I."/>
            <person name="Levesque R."/>
            <person name="Goodridge L."/>
        </authorList>
    </citation>
    <scope>NUCLEOTIDE SEQUENCE [LARGE SCALE GENOMIC DNA]</scope>
    <source>
        <strain evidence="2 3">S1285</strain>
    </source>
</reference>
<evidence type="ECO:0000259" key="1">
    <source>
        <dbReference type="Pfam" id="PF20066"/>
    </source>
</evidence>
<protein>
    <recommendedName>
        <fullName evidence="1">Glyoxalase-related protein domain-containing protein</fullName>
    </recommendedName>
</protein>
<dbReference type="AlphaFoldDB" id="A0A2S4RR89"/>
<gene>
    <name evidence="2" type="ORF">C3430_24460</name>
</gene>
<dbReference type="InterPro" id="IPR045517">
    <property type="entry name" value="Glyoxalase_8"/>
</dbReference>